<evidence type="ECO:0000313" key="3">
    <source>
        <dbReference type="Proteomes" id="UP000828390"/>
    </source>
</evidence>
<dbReference type="EMBL" id="JAIWYP010000003">
    <property type="protein sequence ID" value="KAH3855076.1"/>
    <property type="molecule type" value="Genomic_DNA"/>
</dbReference>
<dbReference type="Proteomes" id="UP000828390">
    <property type="component" value="Unassembled WGS sequence"/>
</dbReference>
<proteinExistence type="predicted"/>
<evidence type="ECO:0000256" key="1">
    <source>
        <dbReference type="SAM" id="MobiDB-lite"/>
    </source>
</evidence>
<reference evidence="2" key="2">
    <citation type="submission" date="2020-11" db="EMBL/GenBank/DDBJ databases">
        <authorList>
            <person name="McCartney M.A."/>
            <person name="Auch B."/>
            <person name="Kono T."/>
            <person name="Mallez S."/>
            <person name="Becker A."/>
            <person name="Gohl D.M."/>
            <person name="Silverstein K.A.T."/>
            <person name="Koren S."/>
            <person name="Bechman K.B."/>
            <person name="Herman A."/>
            <person name="Abrahante J.E."/>
            <person name="Garbe J."/>
        </authorList>
    </citation>
    <scope>NUCLEOTIDE SEQUENCE</scope>
    <source>
        <strain evidence="2">Duluth1</strain>
        <tissue evidence="2">Whole animal</tissue>
    </source>
</reference>
<organism evidence="2 3">
    <name type="scientific">Dreissena polymorpha</name>
    <name type="common">Zebra mussel</name>
    <name type="synonym">Mytilus polymorpha</name>
    <dbReference type="NCBI Taxonomy" id="45954"/>
    <lineage>
        <taxon>Eukaryota</taxon>
        <taxon>Metazoa</taxon>
        <taxon>Spiralia</taxon>
        <taxon>Lophotrochozoa</taxon>
        <taxon>Mollusca</taxon>
        <taxon>Bivalvia</taxon>
        <taxon>Autobranchia</taxon>
        <taxon>Heteroconchia</taxon>
        <taxon>Euheterodonta</taxon>
        <taxon>Imparidentia</taxon>
        <taxon>Neoheterodontei</taxon>
        <taxon>Myida</taxon>
        <taxon>Dreissenoidea</taxon>
        <taxon>Dreissenidae</taxon>
        <taxon>Dreissena</taxon>
    </lineage>
</organism>
<feature type="region of interest" description="Disordered" evidence="1">
    <location>
        <begin position="30"/>
        <end position="68"/>
    </location>
</feature>
<reference evidence="2" key="1">
    <citation type="journal article" date="2019" name="bioRxiv">
        <title>The Genome of the Zebra Mussel, Dreissena polymorpha: A Resource for Invasive Species Research.</title>
        <authorList>
            <person name="McCartney M.A."/>
            <person name="Auch B."/>
            <person name="Kono T."/>
            <person name="Mallez S."/>
            <person name="Zhang Y."/>
            <person name="Obille A."/>
            <person name="Becker A."/>
            <person name="Abrahante J.E."/>
            <person name="Garbe J."/>
            <person name="Badalamenti J.P."/>
            <person name="Herman A."/>
            <person name="Mangelson H."/>
            <person name="Liachko I."/>
            <person name="Sullivan S."/>
            <person name="Sone E.D."/>
            <person name="Koren S."/>
            <person name="Silverstein K.A.T."/>
            <person name="Beckman K.B."/>
            <person name="Gohl D.M."/>
        </authorList>
    </citation>
    <scope>NUCLEOTIDE SEQUENCE</scope>
    <source>
        <strain evidence="2">Duluth1</strain>
        <tissue evidence="2">Whole animal</tissue>
    </source>
</reference>
<evidence type="ECO:0000313" key="2">
    <source>
        <dbReference type="EMBL" id="KAH3855076.1"/>
    </source>
</evidence>
<keyword evidence="3" id="KW-1185">Reference proteome</keyword>
<dbReference type="AlphaFoldDB" id="A0A9D4R4R1"/>
<name>A0A9D4R4R1_DREPO</name>
<protein>
    <submittedName>
        <fullName evidence="2">Uncharacterized protein</fullName>
    </submittedName>
</protein>
<sequence length="68" mass="7548">MGIQLEGVCKRAVKGQSQFVADRLKIFSTIPSPPSVHGMSEPYTRPGRQDEKNQHPHYRNGLVLGSSK</sequence>
<accession>A0A9D4R4R1</accession>
<comment type="caution">
    <text evidence="2">The sequence shown here is derived from an EMBL/GenBank/DDBJ whole genome shotgun (WGS) entry which is preliminary data.</text>
</comment>
<gene>
    <name evidence="2" type="ORF">DPMN_097636</name>
</gene>